<gene>
    <name evidence="3" type="ORF">FB559_8076</name>
</gene>
<dbReference type="EMBL" id="VFOZ01000002">
    <property type="protein sequence ID" value="TQL90763.1"/>
    <property type="molecule type" value="Genomic_DNA"/>
</dbReference>
<dbReference type="Gene3D" id="3.90.70.10">
    <property type="entry name" value="Cysteine proteinases"/>
    <property type="match status" value="1"/>
</dbReference>
<accession>A0A543C0Z1</accession>
<dbReference type="Proteomes" id="UP000316096">
    <property type="component" value="Unassembled WGS sequence"/>
</dbReference>
<evidence type="ECO:0000256" key="1">
    <source>
        <dbReference type="SAM" id="MobiDB-lite"/>
    </source>
</evidence>
<protein>
    <submittedName>
        <fullName evidence="3">Peptidase C39-like protein</fullName>
    </submittedName>
</protein>
<evidence type="ECO:0000313" key="4">
    <source>
        <dbReference type="Proteomes" id="UP000316096"/>
    </source>
</evidence>
<organism evidence="3 4">
    <name type="scientific">Actinoallomurus bryophytorum</name>
    <dbReference type="NCBI Taxonomy" id="1490222"/>
    <lineage>
        <taxon>Bacteria</taxon>
        <taxon>Bacillati</taxon>
        <taxon>Actinomycetota</taxon>
        <taxon>Actinomycetes</taxon>
        <taxon>Streptosporangiales</taxon>
        <taxon>Thermomonosporaceae</taxon>
        <taxon>Actinoallomurus</taxon>
    </lineage>
</organism>
<proteinExistence type="predicted"/>
<keyword evidence="4" id="KW-1185">Reference proteome</keyword>
<evidence type="ECO:0000313" key="3">
    <source>
        <dbReference type="EMBL" id="TQL90763.1"/>
    </source>
</evidence>
<reference evidence="3 4" key="1">
    <citation type="submission" date="2019-06" db="EMBL/GenBank/DDBJ databases">
        <title>Sequencing the genomes of 1000 actinobacteria strains.</title>
        <authorList>
            <person name="Klenk H.-P."/>
        </authorList>
    </citation>
    <scope>NUCLEOTIDE SEQUENCE [LARGE SCALE GENOMIC DNA]</scope>
    <source>
        <strain evidence="3 4">DSM 102200</strain>
    </source>
</reference>
<feature type="domain" description="Peptidase C39-like" evidence="2">
    <location>
        <begin position="75"/>
        <end position="207"/>
    </location>
</feature>
<feature type="region of interest" description="Disordered" evidence="1">
    <location>
        <begin position="31"/>
        <end position="66"/>
    </location>
</feature>
<feature type="compositionally biased region" description="Pro residues" evidence="1">
    <location>
        <begin position="50"/>
        <end position="64"/>
    </location>
</feature>
<name>A0A543C0Z1_9ACTN</name>
<dbReference type="OrthoDB" id="3479933at2"/>
<dbReference type="RefSeq" id="WP_141962747.1">
    <property type="nucleotide sequence ID" value="NZ_VFOZ01000002.1"/>
</dbReference>
<evidence type="ECO:0000259" key="2">
    <source>
        <dbReference type="Pfam" id="PF13529"/>
    </source>
</evidence>
<comment type="caution">
    <text evidence="3">The sequence shown here is derived from an EMBL/GenBank/DDBJ whole genome shotgun (WGS) entry which is preliminary data.</text>
</comment>
<dbReference type="InterPro" id="IPR039564">
    <property type="entry name" value="Peptidase_C39-like"/>
</dbReference>
<dbReference type="Pfam" id="PF13529">
    <property type="entry name" value="Peptidase_C39_2"/>
    <property type="match status" value="1"/>
</dbReference>
<sequence length="237" mass="25356">MNGAPHPRAAAGALAAAIVVVGAVAVAGRNGHTGTANPPPLTAAVAPVEPAEPPAPSPRRPAGPPGAYRLRIKGQYQWTSYYCEPASASMSLATFGIKVDQNTLARKMRTRRVGGTQGDDAADVLEHYIHTRHYSDTVVTDVAGHPKALMSKIVYDVGTLHRAPVLQVYMERLPWNGGRGYGRRAAHAIVAYGYRRSNGTITVYDPWRPTGGTHTLSVKALAKTLQPAGGMHYIERY</sequence>
<dbReference type="AlphaFoldDB" id="A0A543C0Z1"/>